<proteinExistence type="predicted"/>
<dbReference type="InterPro" id="IPR050659">
    <property type="entry name" value="Peptidase_M24B"/>
</dbReference>
<dbReference type="EMBL" id="JBHUEO010000011">
    <property type="protein sequence ID" value="MFD1706239.1"/>
    <property type="molecule type" value="Genomic_DNA"/>
</dbReference>
<evidence type="ECO:0000313" key="4">
    <source>
        <dbReference type="Proteomes" id="UP001597301"/>
    </source>
</evidence>
<organism evidence="3 4">
    <name type="scientific">Siminovitchia sediminis</name>
    <dbReference type="NCBI Taxonomy" id="1274353"/>
    <lineage>
        <taxon>Bacteria</taxon>
        <taxon>Bacillati</taxon>
        <taxon>Bacillota</taxon>
        <taxon>Bacilli</taxon>
        <taxon>Bacillales</taxon>
        <taxon>Bacillaceae</taxon>
        <taxon>Siminovitchia</taxon>
    </lineage>
</organism>
<keyword evidence="4" id="KW-1185">Reference proteome</keyword>
<dbReference type="SUPFAM" id="SSF55920">
    <property type="entry name" value="Creatinase/aminopeptidase"/>
    <property type="match status" value="1"/>
</dbReference>
<gene>
    <name evidence="3" type="ORF">ACFSCZ_05645</name>
</gene>
<dbReference type="PANTHER" id="PTHR46112:SF2">
    <property type="entry name" value="XAA-PRO AMINOPEPTIDASE P-RELATED"/>
    <property type="match status" value="1"/>
</dbReference>
<dbReference type="InterPro" id="IPR036005">
    <property type="entry name" value="Creatinase/aminopeptidase-like"/>
</dbReference>
<feature type="domain" description="Creatinase N-terminal" evidence="2">
    <location>
        <begin position="21"/>
        <end position="160"/>
    </location>
</feature>
<dbReference type="PANTHER" id="PTHR46112">
    <property type="entry name" value="AMINOPEPTIDASE"/>
    <property type="match status" value="1"/>
</dbReference>
<reference evidence="4" key="1">
    <citation type="journal article" date="2019" name="Int. J. Syst. Evol. Microbiol.">
        <title>The Global Catalogue of Microorganisms (GCM) 10K type strain sequencing project: providing services to taxonomists for standard genome sequencing and annotation.</title>
        <authorList>
            <consortium name="The Broad Institute Genomics Platform"/>
            <consortium name="The Broad Institute Genome Sequencing Center for Infectious Disease"/>
            <person name="Wu L."/>
            <person name="Ma J."/>
        </authorList>
    </citation>
    <scope>NUCLEOTIDE SEQUENCE [LARGE SCALE GENOMIC DNA]</scope>
    <source>
        <strain evidence="4">CGMCC 1.12295</strain>
    </source>
</reference>
<dbReference type="Proteomes" id="UP001597301">
    <property type="component" value="Unassembled WGS sequence"/>
</dbReference>
<dbReference type="Pfam" id="PF01321">
    <property type="entry name" value="Creatinase_N"/>
    <property type="match status" value="1"/>
</dbReference>
<dbReference type="InterPro" id="IPR000994">
    <property type="entry name" value="Pept_M24"/>
</dbReference>
<dbReference type="InterPro" id="IPR029149">
    <property type="entry name" value="Creatin/AminoP/Spt16_N"/>
</dbReference>
<accession>A0ABW4KFV1</accession>
<evidence type="ECO:0000259" key="2">
    <source>
        <dbReference type="Pfam" id="PF01321"/>
    </source>
</evidence>
<dbReference type="Gene3D" id="3.40.350.10">
    <property type="entry name" value="Creatinase/prolidase N-terminal domain"/>
    <property type="match status" value="1"/>
</dbReference>
<protein>
    <submittedName>
        <fullName evidence="3">M24 family metallopeptidase</fullName>
    </submittedName>
</protein>
<dbReference type="RefSeq" id="WP_380772819.1">
    <property type="nucleotide sequence ID" value="NZ_JBHUEO010000011.1"/>
</dbReference>
<feature type="domain" description="Peptidase M24" evidence="1">
    <location>
        <begin position="168"/>
        <end position="372"/>
    </location>
</feature>
<evidence type="ECO:0000313" key="3">
    <source>
        <dbReference type="EMBL" id="MFD1706239.1"/>
    </source>
</evidence>
<sequence>MKEAVETVNKLPFTLEEYENRLNAVRENMARQSIDILLVNDPVELNYILGYRSFGYDALPWQCLIITHTGNPIVITRKLQSAAYKNQTCVKEILFYGDNDDPLKLTTDTLRKLGTSQKIVAIPFNTKYITPYHMSCLEKELYDVANIVDGTNVISECRLIKSKQEIKYIEEAAHMTNVVMSNVTKKLQKLPSEKEIATVVIHDLLKMGSEHPGGLNPLIGIGERSAYGHPTFEDHRAKPQDVIFLEFSGCVNRYFSPVMRTLSAGEPTDLAKRLEEGSKYAVNKVIENTYPGMTAEQVAEVCNKALAEAGVIEYSHVRTGYSVGIGFTSWRDGISIKEGEKTVLKENMVFHILPYLTDFKTGVAVSEMIVVEANGARKITDIPQEILVIE</sequence>
<name>A0ABW4KFV1_9BACI</name>
<dbReference type="Pfam" id="PF00557">
    <property type="entry name" value="Peptidase_M24"/>
    <property type="match status" value="1"/>
</dbReference>
<comment type="caution">
    <text evidence="3">The sequence shown here is derived from an EMBL/GenBank/DDBJ whole genome shotgun (WGS) entry which is preliminary data.</text>
</comment>
<dbReference type="SUPFAM" id="SSF53092">
    <property type="entry name" value="Creatinase/prolidase N-terminal domain"/>
    <property type="match status" value="1"/>
</dbReference>
<evidence type="ECO:0000259" key="1">
    <source>
        <dbReference type="Pfam" id="PF00557"/>
    </source>
</evidence>
<dbReference type="CDD" id="cd01066">
    <property type="entry name" value="APP_MetAP"/>
    <property type="match status" value="1"/>
</dbReference>
<dbReference type="Gene3D" id="3.90.230.10">
    <property type="entry name" value="Creatinase/methionine aminopeptidase superfamily"/>
    <property type="match status" value="1"/>
</dbReference>
<dbReference type="InterPro" id="IPR000587">
    <property type="entry name" value="Creatinase_N"/>
</dbReference>